<comment type="caution">
    <text evidence="3">The sequence shown here is derived from an EMBL/GenBank/DDBJ whole genome shotgun (WGS) entry which is preliminary data.</text>
</comment>
<proteinExistence type="predicted"/>
<feature type="compositionally biased region" description="Acidic residues" evidence="1">
    <location>
        <begin position="45"/>
        <end position="57"/>
    </location>
</feature>
<evidence type="ECO:0008006" key="5">
    <source>
        <dbReference type="Google" id="ProtNLM"/>
    </source>
</evidence>
<dbReference type="EMBL" id="JAGTJJ010000012">
    <property type="protein sequence ID" value="MDC3983193.1"/>
    <property type="molecule type" value="Genomic_DNA"/>
</dbReference>
<dbReference type="SUPFAM" id="SSF54001">
    <property type="entry name" value="Cysteine proteinases"/>
    <property type="match status" value="1"/>
</dbReference>
<accession>A0A9X3X6N1</accession>
<sequence>MATMLAALRSFASVLVPGITLAATLTGCFGGGGKDAAPPAGQDVEITDGNEPDETGGDEPMTPPPGDEPVVEVGEEEQAAGPCAKVETFTFTKSGDTKIASIDGEPVAWFTHGGYSVRMIGASRTFGAADKSVATVTTTSWVRTLSEPFDIEKTSETMLSAWLNAARGVNCDAGTQDVLAISYDYVEGGSEDARYALGADFHDFLGLDWDPIDALKILPDLGLEGALDCSGYMRLVWGSRTNFTFDGKDASIPLSLKSLTGHLPRTSEDMYRAGTGKILIPFRTQPAGAPSFQGAPTTTELASLEPGDLVFFDTTCSYAIATAILCSKNPSAISHVGMFVGRDSGGNYRFISSRTTANGPTVGNTGGWSIFNAGVDGTGSYPQRFRAARRL</sequence>
<dbReference type="Proteomes" id="UP001151081">
    <property type="component" value="Unassembled WGS sequence"/>
</dbReference>
<evidence type="ECO:0000256" key="1">
    <source>
        <dbReference type="SAM" id="MobiDB-lite"/>
    </source>
</evidence>
<reference evidence="3 4" key="1">
    <citation type="submission" date="2021-04" db="EMBL/GenBank/DDBJ databases">
        <title>Genome analysis of Polyangium sp.</title>
        <authorList>
            <person name="Li Y."/>
            <person name="Wang J."/>
        </authorList>
    </citation>
    <scope>NUCLEOTIDE SEQUENCE [LARGE SCALE GENOMIC DNA]</scope>
    <source>
        <strain evidence="3 4">SDU14</strain>
    </source>
</reference>
<feature type="signal peptide" evidence="2">
    <location>
        <begin position="1"/>
        <end position="22"/>
    </location>
</feature>
<keyword evidence="4" id="KW-1185">Reference proteome</keyword>
<gene>
    <name evidence="3" type="ORF">KEG57_21960</name>
</gene>
<keyword evidence="2" id="KW-0732">Signal</keyword>
<dbReference type="AlphaFoldDB" id="A0A9X3X6N1"/>
<dbReference type="InterPro" id="IPR038765">
    <property type="entry name" value="Papain-like_cys_pep_sf"/>
</dbReference>
<dbReference type="RefSeq" id="WP_272421012.1">
    <property type="nucleotide sequence ID" value="NZ_JAGTJJ010000012.1"/>
</dbReference>
<organism evidence="3 4">
    <name type="scientific">Polyangium jinanense</name>
    <dbReference type="NCBI Taxonomy" id="2829994"/>
    <lineage>
        <taxon>Bacteria</taxon>
        <taxon>Pseudomonadati</taxon>
        <taxon>Myxococcota</taxon>
        <taxon>Polyangia</taxon>
        <taxon>Polyangiales</taxon>
        <taxon>Polyangiaceae</taxon>
        <taxon>Polyangium</taxon>
    </lineage>
</organism>
<evidence type="ECO:0000256" key="2">
    <source>
        <dbReference type="SAM" id="SignalP"/>
    </source>
</evidence>
<feature type="chain" id="PRO_5040806680" description="NlpC/P60 domain-containing protein" evidence="2">
    <location>
        <begin position="23"/>
        <end position="391"/>
    </location>
</feature>
<dbReference type="Gene3D" id="3.90.1720.10">
    <property type="entry name" value="endopeptidase domain like (from Nostoc punctiforme)"/>
    <property type="match status" value="1"/>
</dbReference>
<name>A0A9X3X6N1_9BACT</name>
<protein>
    <recommendedName>
        <fullName evidence="5">NlpC/P60 domain-containing protein</fullName>
    </recommendedName>
</protein>
<feature type="region of interest" description="Disordered" evidence="1">
    <location>
        <begin position="34"/>
        <end position="68"/>
    </location>
</feature>
<evidence type="ECO:0000313" key="4">
    <source>
        <dbReference type="Proteomes" id="UP001151081"/>
    </source>
</evidence>
<evidence type="ECO:0000313" key="3">
    <source>
        <dbReference type="EMBL" id="MDC3983193.1"/>
    </source>
</evidence>